<dbReference type="GO" id="GO:0016829">
    <property type="term" value="F:lyase activity"/>
    <property type="evidence" value="ECO:0007669"/>
    <property type="project" value="InterPro"/>
</dbReference>
<gene>
    <name evidence="1" type="ORF">GCM10010196_30260</name>
</gene>
<dbReference type="PANTHER" id="PTHR47916:SF1">
    <property type="entry name" value="3-HYDROXY-5-PHOSPHONOOXYPENTANE-2,4-DIONE THIOLASE"/>
    <property type="match status" value="1"/>
</dbReference>
<dbReference type="Gene3D" id="3.20.20.70">
    <property type="entry name" value="Aldolase class I"/>
    <property type="match status" value="1"/>
</dbReference>
<dbReference type="InterPro" id="IPR002915">
    <property type="entry name" value="DeoC/FbaB/LacD_aldolase"/>
</dbReference>
<dbReference type="RefSeq" id="WP_189086239.1">
    <property type="nucleotide sequence ID" value="NZ_BMRJ01000004.1"/>
</dbReference>
<protein>
    <submittedName>
        <fullName evidence="1">Aldolase</fullName>
    </submittedName>
</protein>
<proteinExistence type="predicted"/>
<dbReference type="InterPro" id="IPR013785">
    <property type="entry name" value="Aldolase_TIM"/>
</dbReference>
<dbReference type="AlphaFoldDB" id="A0A918FF48"/>
<reference evidence="1" key="1">
    <citation type="journal article" date="2014" name="Int. J. Syst. Evol. Microbiol.">
        <title>Complete genome sequence of Corynebacterium casei LMG S-19264T (=DSM 44701T), isolated from a smear-ripened cheese.</title>
        <authorList>
            <consortium name="US DOE Joint Genome Institute (JGI-PGF)"/>
            <person name="Walter F."/>
            <person name="Albersmeier A."/>
            <person name="Kalinowski J."/>
            <person name="Ruckert C."/>
        </authorList>
    </citation>
    <scope>NUCLEOTIDE SEQUENCE</scope>
    <source>
        <strain evidence="1">JCM 3346</strain>
    </source>
</reference>
<dbReference type="SUPFAM" id="SSF51569">
    <property type="entry name" value="Aldolase"/>
    <property type="match status" value="1"/>
</dbReference>
<name>A0A918FF48_AGRME</name>
<evidence type="ECO:0000313" key="2">
    <source>
        <dbReference type="Proteomes" id="UP000610303"/>
    </source>
</evidence>
<dbReference type="Pfam" id="PF01791">
    <property type="entry name" value="DeoC"/>
    <property type="match status" value="1"/>
</dbReference>
<accession>A0A918FF48</accession>
<organism evidence="1 2">
    <name type="scientific">Agromyces mediolanus</name>
    <name type="common">Corynebacterium mediolanum</name>
    <dbReference type="NCBI Taxonomy" id="41986"/>
    <lineage>
        <taxon>Bacteria</taxon>
        <taxon>Bacillati</taxon>
        <taxon>Actinomycetota</taxon>
        <taxon>Actinomycetes</taxon>
        <taxon>Micrococcales</taxon>
        <taxon>Microbacteriaceae</taxon>
        <taxon>Agromyces</taxon>
    </lineage>
</organism>
<dbReference type="InterPro" id="IPR050456">
    <property type="entry name" value="DeoC/FbaB_aldolase"/>
</dbReference>
<reference evidence="1" key="2">
    <citation type="submission" date="2020-09" db="EMBL/GenBank/DDBJ databases">
        <authorList>
            <person name="Sun Q."/>
            <person name="Ohkuma M."/>
        </authorList>
    </citation>
    <scope>NUCLEOTIDE SEQUENCE</scope>
    <source>
        <strain evidence="1">JCM 3346</strain>
    </source>
</reference>
<keyword evidence="2" id="KW-1185">Reference proteome</keyword>
<evidence type="ECO:0000313" key="1">
    <source>
        <dbReference type="EMBL" id="GGR34210.1"/>
    </source>
</evidence>
<comment type="caution">
    <text evidence="1">The sequence shown here is derived from an EMBL/GenBank/DDBJ whole genome shotgun (WGS) entry which is preliminary data.</text>
</comment>
<sequence>MNTLTTAPNGVDRRLARVLGDDGRALIVGYDHAVSAGTSGGYLGGLRQLAHASWRGGADGLQMGLHSAKTLDPEVHGSPTTGLVLRVDRSPVTDDPHERLEASAHWAGAEQVVRAGGDCAVVFLIYDVRAPRVVDIGAERTGALARECERLGLPLMVEVMAKAADVDDAALSQIMIDGTRVAFELGADLVKIDRTPSRAALADLVAAVPVPVLLRGGPPRNGPAATIADLEACLDAGMAGAVYGRTVWQDEDPEGITRELRSVIHGR</sequence>
<dbReference type="EMBL" id="BMRJ01000004">
    <property type="protein sequence ID" value="GGR34210.1"/>
    <property type="molecule type" value="Genomic_DNA"/>
</dbReference>
<dbReference type="Proteomes" id="UP000610303">
    <property type="component" value="Unassembled WGS sequence"/>
</dbReference>
<dbReference type="SMART" id="SM01133">
    <property type="entry name" value="DeoC"/>
    <property type="match status" value="1"/>
</dbReference>
<dbReference type="PANTHER" id="PTHR47916">
    <property type="entry name" value="FRUCTOSE-BISPHOSPHATE ALDOLASE CLASS 1"/>
    <property type="match status" value="1"/>
</dbReference>